<gene>
    <name evidence="1" type="ORF">EDS130_LOCUS32027</name>
    <name evidence="2" type="ORF">XAT740_LOCUS51646</name>
</gene>
<dbReference type="EMBL" id="CAJNOJ010000241">
    <property type="protein sequence ID" value="CAF1327981.1"/>
    <property type="molecule type" value="Genomic_DNA"/>
</dbReference>
<protein>
    <submittedName>
        <fullName evidence="2">Uncharacterized protein</fullName>
    </submittedName>
</protein>
<dbReference type="AlphaFoldDB" id="A0A816D7A9"/>
<accession>A0A816D7A9</accession>
<dbReference type="EMBL" id="CAJNOR010008272">
    <property type="protein sequence ID" value="CAF1630983.1"/>
    <property type="molecule type" value="Genomic_DNA"/>
</dbReference>
<name>A0A816D7A9_ADIRI</name>
<proteinExistence type="predicted"/>
<reference evidence="2" key="1">
    <citation type="submission" date="2021-02" db="EMBL/GenBank/DDBJ databases">
        <authorList>
            <person name="Nowell W R."/>
        </authorList>
    </citation>
    <scope>NUCLEOTIDE SEQUENCE</scope>
</reference>
<sequence>MLNPDLLDDSMVKAKLKNGELVMVMNTKYRTSTWSDLRLLADAKYPEAPLIGWAVISKHRYREKRSATQPVCRYNGLFVDVVVLPFVLIQSPMTKGKEKIMGFHLA</sequence>
<comment type="caution">
    <text evidence="2">The sequence shown here is derived from an EMBL/GenBank/DDBJ whole genome shotgun (WGS) entry which is preliminary data.</text>
</comment>
<dbReference type="Proteomes" id="UP000663828">
    <property type="component" value="Unassembled WGS sequence"/>
</dbReference>
<evidence type="ECO:0000313" key="3">
    <source>
        <dbReference type="Proteomes" id="UP000663828"/>
    </source>
</evidence>
<dbReference type="Proteomes" id="UP000663852">
    <property type="component" value="Unassembled WGS sequence"/>
</dbReference>
<organism evidence="2 3">
    <name type="scientific">Adineta ricciae</name>
    <name type="common">Rotifer</name>
    <dbReference type="NCBI Taxonomy" id="249248"/>
    <lineage>
        <taxon>Eukaryota</taxon>
        <taxon>Metazoa</taxon>
        <taxon>Spiralia</taxon>
        <taxon>Gnathifera</taxon>
        <taxon>Rotifera</taxon>
        <taxon>Eurotatoria</taxon>
        <taxon>Bdelloidea</taxon>
        <taxon>Adinetida</taxon>
        <taxon>Adinetidae</taxon>
        <taxon>Adineta</taxon>
    </lineage>
</organism>
<evidence type="ECO:0000313" key="1">
    <source>
        <dbReference type="EMBL" id="CAF1327981.1"/>
    </source>
</evidence>
<keyword evidence="3" id="KW-1185">Reference proteome</keyword>
<evidence type="ECO:0000313" key="2">
    <source>
        <dbReference type="EMBL" id="CAF1630983.1"/>
    </source>
</evidence>